<dbReference type="Proteomes" id="UP001482620">
    <property type="component" value="Unassembled WGS sequence"/>
</dbReference>
<gene>
    <name evidence="1" type="ORF">ILYODFUR_035124</name>
</gene>
<evidence type="ECO:0000313" key="1">
    <source>
        <dbReference type="EMBL" id="MEQ2231020.1"/>
    </source>
</evidence>
<comment type="caution">
    <text evidence="1">The sequence shown here is derived from an EMBL/GenBank/DDBJ whole genome shotgun (WGS) entry which is preliminary data.</text>
</comment>
<sequence>MVPLRPIYVDFLLIRAEVSILIFIFCPNLNRNLQNPTCFCSEENKKLMKSLVLIQYSCKHKLDPTFWKTVELLCNVLLFSLILSNKNNGPRTRPVINRSMTPWPASGPNRQLFKPKDQGSAFFPLHSRSPGSSNVSLLCQLL</sequence>
<protein>
    <submittedName>
        <fullName evidence="1">Uncharacterized protein</fullName>
    </submittedName>
</protein>
<dbReference type="EMBL" id="JAHRIQ010029740">
    <property type="protein sequence ID" value="MEQ2231020.1"/>
    <property type="molecule type" value="Genomic_DNA"/>
</dbReference>
<proteinExistence type="predicted"/>
<evidence type="ECO:0000313" key="2">
    <source>
        <dbReference type="Proteomes" id="UP001482620"/>
    </source>
</evidence>
<keyword evidence="2" id="KW-1185">Reference proteome</keyword>
<organism evidence="1 2">
    <name type="scientific">Ilyodon furcidens</name>
    <name type="common">goldbreast splitfin</name>
    <dbReference type="NCBI Taxonomy" id="33524"/>
    <lineage>
        <taxon>Eukaryota</taxon>
        <taxon>Metazoa</taxon>
        <taxon>Chordata</taxon>
        <taxon>Craniata</taxon>
        <taxon>Vertebrata</taxon>
        <taxon>Euteleostomi</taxon>
        <taxon>Actinopterygii</taxon>
        <taxon>Neopterygii</taxon>
        <taxon>Teleostei</taxon>
        <taxon>Neoteleostei</taxon>
        <taxon>Acanthomorphata</taxon>
        <taxon>Ovalentaria</taxon>
        <taxon>Atherinomorphae</taxon>
        <taxon>Cyprinodontiformes</taxon>
        <taxon>Goodeidae</taxon>
        <taxon>Ilyodon</taxon>
    </lineage>
</organism>
<name>A0ABV0TF39_9TELE</name>
<reference evidence="1 2" key="1">
    <citation type="submission" date="2021-06" db="EMBL/GenBank/DDBJ databases">
        <authorList>
            <person name="Palmer J.M."/>
        </authorList>
    </citation>
    <scope>NUCLEOTIDE SEQUENCE [LARGE SCALE GENOMIC DNA]</scope>
    <source>
        <strain evidence="2">if_2019</strain>
        <tissue evidence="1">Muscle</tissue>
    </source>
</reference>
<accession>A0ABV0TF39</accession>